<organism evidence="2 3">
    <name type="scientific">Weissella oryzae (strain DSM 25784 / JCM 18191 / LMG 30913 / SG25)</name>
    <dbReference type="NCBI Taxonomy" id="1329250"/>
    <lineage>
        <taxon>Bacteria</taxon>
        <taxon>Bacillati</taxon>
        <taxon>Bacillota</taxon>
        <taxon>Bacilli</taxon>
        <taxon>Lactobacillales</taxon>
        <taxon>Lactobacillaceae</taxon>
        <taxon>Weissella</taxon>
    </lineage>
</organism>
<dbReference type="RefSeq" id="WP_027698480.1">
    <property type="nucleotide sequence ID" value="NZ_DF820485.1"/>
</dbReference>
<dbReference type="EMBL" id="DF820485">
    <property type="protein sequence ID" value="GAK30365.1"/>
    <property type="molecule type" value="Genomic_DNA"/>
</dbReference>
<keyword evidence="1" id="KW-0812">Transmembrane</keyword>
<sequence>MSLIWDMIAIISAISFVIFGIFWFASVMRRNRPVKVYVIATLISAVIFASMFIWFHAFGS</sequence>
<dbReference type="AlphaFoldDB" id="A0A069CRJ0"/>
<keyword evidence="3" id="KW-1185">Reference proteome</keyword>
<keyword evidence="1" id="KW-1133">Transmembrane helix</keyword>
<protein>
    <submittedName>
        <fullName evidence="2">Uncharacterized protein</fullName>
    </submittedName>
</protein>
<feature type="transmembrane region" description="Helical" evidence="1">
    <location>
        <begin position="6"/>
        <end position="24"/>
    </location>
</feature>
<accession>A0A069CRJ0</accession>
<name>A0A069CRJ0_WEIOS</name>
<keyword evidence="1" id="KW-0472">Membrane</keyword>
<reference evidence="3" key="1">
    <citation type="journal article" date="2014" name="Genome Announc.">
        <title>Draft genome sequence of Weissella oryzae SG25T, isolated from fermented rice grains.</title>
        <authorList>
            <person name="Tanizawa Y."/>
            <person name="Fujisawa T."/>
            <person name="Mochizuki T."/>
            <person name="Kaminuma E."/>
            <person name="Suzuki Y."/>
            <person name="Nakamura Y."/>
            <person name="Tohno M."/>
        </authorList>
    </citation>
    <scope>NUCLEOTIDE SEQUENCE [LARGE SCALE GENOMIC DNA]</scope>
    <source>
        <strain evidence="3">DSM 25784 / JCM 18191 / LMG 30913 / SG25</strain>
    </source>
</reference>
<proteinExistence type="predicted"/>
<evidence type="ECO:0000313" key="2">
    <source>
        <dbReference type="EMBL" id="GAK30365.1"/>
    </source>
</evidence>
<evidence type="ECO:0000256" key="1">
    <source>
        <dbReference type="SAM" id="Phobius"/>
    </source>
</evidence>
<dbReference type="Proteomes" id="UP000030643">
    <property type="component" value="Unassembled WGS sequence"/>
</dbReference>
<evidence type="ECO:0000313" key="3">
    <source>
        <dbReference type="Proteomes" id="UP000030643"/>
    </source>
</evidence>
<feature type="transmembrane region" description="Helical" evidence="1">
    <location>
        <begin position="36"/>
        <end position="57"/>
    </location>
</feature>
<gene>
    <name evidence="2" type="ORF">WOSG25_021620</name>
</gene>